<dbReference type="SUPFAM" id="SSF50104">
    <property type="entry name" value="Translation proteins SH3-like domain"/>
    <property type="match status" value="1"/>
</dbReference>
<feature type="compositionally biased region" description="Basic and acidic residues" evidence="5">
    <location>
        <begin position="656"/>
        <end position="681"/>
    </location>
</feature>
<evidence type="ECO:0000256" key="2">
    <source>
        <dbReference type="ARBA" id="ARBA00022980"/>
    </source>
</evidence>
<reference evidence="7" key="1">
    <citation type="submission" date="2013-08" db="EMBL/GenBank/DDBJ databases">
        <title>Gene expansion shapes genome architecture in the human pathogen Lichtheimia corymbifera: an evolutionary genomics analysis in the ancient terrestrial Mucorales (Mucoromycotina).</title>
        <authorList>
            <person name="Schwartze V.U."/>
            <person name="Winter S."/>
            <person name="Shelest E."/>
            <person name="Marcet-Houben M."/>
            <person name="Horn F."/>
            <person name="Wehner S."/>
            <person name="Hoffmann K."/>
            <person name="Riege K."/>
            <person name="Sammeth M."/>
            <person name="Nowrousian M."/>
            <person name="Valiante V."/>
            <person name="Linde J."/>
            <person name="Jacobsen I.D."/>
            <person name="Marz M."/>
            <person name="Brakhage A.A."/>
            <person name="Gabaldon T."/>
            <person name="Bocker S."/>
            <person name="Voigt K."/>
        </authorList>
    </citation>
    <scope>NUCLEOTIDE SEQUENCE [LARGE SCALE GENOMIC DNA]</scope>
    <source>
        <strain evidence="7">FSU 9682</strain>
    </source>
</reference>
<dbReference type="InterPro" id="IPR014722">
    <property type="entry name" value="Rib_uL2_dom2"/>
</dbReference>
<dbReference type="OrthoDB" id="5563754at2759"/>
<feature type="compositionally biased region" description="Basic and acidic residues" evidence="5">
    <location>
        <begin position="618"/>
        <end position="629"/>
    </location>
</feature>
<dbReference type="InterPro" id="IPR041997">
    <property type="entry name" value="Ribosomal_eL6_KOW"/>
</dbReference>
<dbReference type="PANTHER" id="PTHR10715">
    <property type="entry name" value="60S RIBOSOMAL PROTEIN L6"/>
    <property type="match status" value="1"/>
</dbReference>
<dbReference type="STRING" id="1263082.A0A068RQE6"/>
<dbReference type="GO" id="GO:0003723">
    <property type="term" value="F:RNA binding"/>
    <property type="evidence" value="ECO:0007669"/>
    <property type="project" value="TreeGrafter"/>
</dbReference>
<feature type="compositionally biased region" description="Pro residues" evidence="5">
    <location>
        <begin position="73"/>
        <end position="83"/>
    </location>
</feature>
<dbReference type="Gene3D" id="2.30.29.30">
    <property type="entry name" value="Pleckstrin-homology domain (PH domain)/Phosphotyrosine-binding domain (PTB)"/>
    <property type="match status" value="1"/>
</dbReference>
<keyword evidence="2 4" id="KW-0689">Ribosomal protein</keyword>
<dbReference type="Pfam" id="PF25381">
    <property type="entry name" value="PH_26"/>
    <property type="match status" value="1"/>
</dbReference>
<gene>
    <name evidence="7" type="ORF">LCOR_03872.1</name>
</gene>
<dbReference type="VEuPathDB" id="FungiDB:LCOR_03872.1"/>
<feature type="compositionally biased region" description="Acidic residues" evidence="5">
    <location>
        <begin position="588"/>
        <end position="612"/>
    </location>
</feature>
<evidence type="ECO:0000313" key="7">
    <source>
        <dbReference type="EMBL" id="CDH52398.1"/>
    </source>
</evidence>
<feature type="compositionally biased region" description="Acidic residues" evidence="5">
    <location>
        <begin position="1080"/>
        <end position="1089"/>
    </location>
</feature>
<feature type="compositionally biased region" description="Acidic residues" evidence="5">
    <location>
        <begin position="712"/>
        <end position="732"/>
    </location>
</feature>
<dbReference type="PROSITE" id="PS01170">
    <property type="entry name" value="RIBOSOMAL_L6E"/>
    <property type="match status" value="1"/>
</dbReference>
<dbReference type="Pfam" id="PF03868">
    <property type="entry name" value="Ribosomal_L6e_N"/>
    <property type="match status" value="1"/>
</dbReference>
<dbReference type="InterPro" id="IPR001849">
    <property type="entry name" value="PH_domain"/>
</dbReference>
<keyword evidence="8" id="KW-1185">Reference proteome</keyword>
<feature type="region of interest" description="Disordered" evidence="5">
    <location>
        <begin position="537"/>
        <end position="776"/>
    </location>
</feature>
<dbReference type="Proteomes" id="UP000027586">
    <property type="component" value="Unassembled WGS sequence"/>
</dbReference>
<dbReference type="InterPro" id="IPR058155">
    <property type="entry name" value="Skg3/CAF120-like_PH"/>
</dbReference>
<dbReference type="Gene3D" id="2.30.30.30">
    <property type="match status" value="1"/>
</dbReference>
<proteinExistence type="inferred from homology"/>
<dbReference type="InterPro" id="IPR005568">
    <property type="entry name" value="Ribosomal_uL6_N"/>
</dbReference>
<dbReference type="InterPro" id="IPR011993">
    <property type="entry name" value="PH-like_dom_sf"/>
</dbReference>
<name>A0A068RQE6_9FUNG</name>
<feature type="compositionally biased region" description="Polar residues" evidence="5">
    <location>
        <begin position="1097"/>
        <end position="1112"/>
    </location>
</feature>
<sequence>MTDIGFENLRISDGPHDPSREHDLPAPPQPATSAMPAPPGIAVEGVMWQGHDESDDSDDEQPLSVPTFGDNTLPPPPPPPMHGNPPTTTRPVSVRNEAAMQRNSFRPTRFIKAEQKGKASPAAIQMMPQEMATVQRMYEHYQAKVYMEGYLYRKSERSEHEGWVRTYVELCGPVLTMWDADKDDQVEVMPQYLNIADATAEYNDQSMVSLKAGGISRLLFEIDPDSTSHDNRSAVLDRWIRAIRLSCFEGARIHEIYTKKIIMRHKNSSEDGDEEDDILAKPIPKMESFLQVRFAGVNEWQKYWVVVSDRPNTKKLFGKKSSTPQQGQLLFYESKKAKHPIKVLTNVFQAYTIYPETPQLADMATLLKIDGTTGGSNSDDSDEGGVPASVLMMTTNTRYLVQWLVGVYDTFKLYGRPSQLLRDPTNANSLNFGETVSSTRLFLEVDEISGMDVYADGTEKNRMAMTDIMLNKFKQPAIQHVPINGGGMGPRTNSMPQIAQGPPGNNNNARVPRQRTVSADAEVPMAGGAANPRATMMMNAYGGGPNRTSVYPMQNQPPMMPQQQQQQQQHRVSTMPRTQSGKIIYASDDSDEDEDEEDESDSEDEDDDDDDSVFGGGDQHHSNAHKADSNKASPTATPTPAPLPAASSSAPSITDKNADSVNHNEHDDKQVSNDTLDKQSDDNEAEQPKTSPATTPAKAKQRRPNPINSDESSSEEEEEEEDSDEDDASDEEYTPHRPKSRWPTNNNATSRASAMSPTPMQQQQQQPQGDYQLPPFEIDQQPMMDMYNHPMYQQQAVIDEDGPIIPQLGEDFANPHSLLGSVSKTDPQVTVRDQAEYAKATGQPLVSISQQPKDPKAGLVGMISQIEHDKKNPNKGRMMDAERERLMMEQQQQQQAMMGGPMMGMMDPRMSMMPPNMMMGGHNSMMMMPMMDPRMSMMPPNMMMMPMMDPRMSMMNPNMMNNGNGNNNNPHASMMMPPTSMGVQGGNPHASMMMQQPPSSMPSGSNANTNPHASMMMPPSTMAGMNGGNGGGGNGHASMMIPMMDPRMSMMPPNMMMYGGGMWNGQQQHFGQQQQQFGIPEEDDEDDDVPLGAGSQAKPSSSKNTSSFTPRKQTMAHAPRNSFLVPGVARYSRSAMYAKKALHKRQKKGVTAPAKQAAADKTVEVKGAKNGGKRVIPAEKAPRFYPAEDVPKPKVSRKSPKTAALRGSITPGTVVILLAGRHQGKRVVVLKQLASGLLLVTGPFKVNGVPLRRVNQAYVIATSTKVDISGVKVDDKINDAYFSKKGAKQQKQFLEGEQQKKAALPESKVADQKAIDKALLESIKKTPFLTQYLASTFTLKKGQFPHAMKF</sequence>
<feature type="region of interest" description="Disordered" evidence="5">
    <location>
        <begin position="1"/>
        <end position="91"/>
    </location>
</feature>
<dbReference type="EMBL" id="CBTN010000013">
    <property type="protein sequence ID" value="CDH52398.1"/>
    <property type="molecule type" value="Genomic_DNA"/>
</dbReference>
<dbReference type="InterPro" id="IPR049633">
    <property type="entry name" value="Ribosomal_eL6_CS"/>
</dbReference>
<evidence type="ECO:0000256" key="3">
    <source>
        <dbReference type="ARBA" id="ARBA00023274"/>
    </source>
</evidence>
<accession>A0A068RQE6</accession>
<keyword evidence="3 4" id="KW-0687">Ribonucleoprotein</keyword>
<protein>
    <recommendedName>
        <fullName evidence="4">60S ribosomal protein L6</fullName>
    </recommendedName>
</protein>
<dbReference type="SMART" id="SM00233">
    <property type="entry name" value="PH"/>
    <property type="match status" value="2"/>
</dbReference>
<dbReference type="InterPro" id="IPR000915">
    <property type="entry name" value="60S_ribosomal_eL6"/>
</dbReference>
<evidence type="ECO:0000259" key="6">
    <source>
        <dbReference type="PROSITE" id="PS50003"/>
    </source>
</evidence>
<organism evidence="7 8">
    <name type="scientific">Lichtheimia corymbifera JMRC:FSU:9682</name>
    <dbReference type="NCBI Taxonomy" id="1263082"/>
    <lineage>
        <taxon>Eukaryota</taxon>
        <taxon>Fungi</taxon>
        <taxon>Fungi incertae sedis</taxon>
        <taxon>Mucoromycota</taxon>
        <taxon>Mucoromycotina</taxon>
        <taxon>Mucoromycetes</taxon>
        <taxon>Mucorales</taxon>
        <taxon>Lichtheimiaceae</taxon>
        <taxon>Lichtheimia</taxon>
    </lineage>
</organism>
<dbReference type="PANTHER" id="PTHR10715:SF0">
    <property type="entry name" value="LARGE RIBOSOMAL SUBUNIT PROTEIN EL6"/>
    <property type="match status" value="1"/>
</dbReference>
<dbReference type="PROSITE" id="PS50003">
    <property type="entry name" value="PH_DOMAIN"/>
    <property type="match status" value="1"/>
</dbReference>
<comment type="caution">
    <text evidence="7">The sequence shown here is derived from an EMBL/GenBank/DDBJ whole genome shotgun (WGS) entry which is preliminary data.</text>
</comment>
<dbReference type="InterPro" id="IPR008991">
    <property type="entry name" value="Translation_prot_SH3-like_sf"/>
</dbReference>
<dbReference type="GO" id="GO:0000027">
    <property type="term" value="P:ribosomal large subunit assembly"/>
    <property type="evidence" value="ECO:0007669"/>
    <property type="project" value="TreeGrafter"/>
</dbReference>
<feature type="region of interest" description="Disordered" evidence="5">
    <location>
        <begin position="1062"/>
        <end position="1121"/>
    </location>
</feature>
<dbReference type="GO" id="GO:0002181">
    <property type="term" value="P:cytoplasmic translation"/>
    <property type="evidence" value="ECO:0007669"/>
    <property type="project" value="TreeGrafter"/>
</dbReference>
<evidence type="ECO:0000313" key="8">
    <source>
        <dbReference type="Proteomes" id="UP000027586"/>
    </source>
</evidence>
<dbReference type="Pfam" id="PF01159">
    <property type="entry name" value="Ribosomal_L6e"/>
    <property type="match status" value="1"/>
</dbReference>
<comment type="similarity">
    <text evidence="1 4">Belongs to the eukaryotic ribosomal protein eL6 family.</text>
</comment>
<feature type="compositionally biased region" description="Polar residues" evidence="5">
    <location>
        <begin position="570"/>
        <end position="581"/>
    </location>
</feature>
<feature type="compositionally biased region" description="Basic and acidic residues" evidence="5">
    <location>
        <begin position="13"/>
        <end position="24"/>
    </location>
</feature>
<feature type="compositionally biased region" description="Low complexity" evidence="5">
    <location>
        <begin position="1065"/>
        <end position="1078"/>
    </location>
</feature>
<dbReference type="GO" id="GO:0022625">
    <property type="term" value="C:cytosolic large ribosomal subunit"/>
    <property type="evidence" value="ECO:0007669"/>
    <property type="project" value="TreeGrafter"/>
</dbReference>
<feature type="compositionally biased region" description="Polar residues" evidence="5">
    <location>
        <begin position="742"/>
        <end position="756"/>
    </location>
</feature>
<evidence type="ECO:0000256" key="1">
    <source>
        <dbReference type="ARBA" id="ARBA00010592"/>
    </source>
</evidence>
<dbReference type="GO" id="GO:0003735">
    <property type="term" value="F:structural constituent of ribosome"/>
    <property type="evidence" value="ECO:0007669"/>
    <property type="project" value="InterPro"/>
</dbReference>
<dbReference type="FunFam" id="2.30.30.30:FF:000014">
    <property type="entry name" value="60S ribosomal protein L6"/>
    <property type="match status" value="1"/>
</dbReference>
<dbReference type="SUPFAM" id="SSF50729">
    <property type="entry name" value="PH domain-like"/>
    <property type="match status" value="1"/>
</dbReference>
<evidence type="ECO:0000256" key="5">
    <source>
        <dbReference type="SAM" id="MobiDB-lite"/>
    </source>
</evidence>
<dbReference type="CDD" id="cd13156">
    <property type="entry name" value="KOW_RPL6"/>
    <property type="match status" value="1"/>
</dbReference>
<evidence type="ECO:0000256" key="4">
    <source>
        <dbReference type="RuleBase" id="RU000662"/>
    </source>
</evidence>
<feature type="domain" description="PH" evidence="6">
    <location>
        <begin position="144"/>
        <end position="248"/>
    </location>
</feature>
<feature type="compositionally biased region" description="Low complexity" evidence="5">
    <location>
        <begin position="552"/>
        <end position="569"/>
    </location>
</feature>
<feature type="compositionally biased region" description="Low complexity" evidence="5">
    <location>
        <begin position="757"/>
        <end position="775"/>
    </location>
</feature>